<evidence type="ECO:0000313" key="2">
    <source>
        <dbReference type="EMBL" id="NUQ88627.1"/>
    </source>
</evidence>
<proteinExistence type="predicted"/>
<feature type="transmembrane region" description="Helical" evidence="1">
    <location>
        <begin position="42"/>
        <end position="60"/>
    </location>
</feature>
<dbReference type="AlphaFoldDB" id="A0A850C970"/>
<sequence length="331" mass="35025">MDQTARTAAPRLVPALGLALLAPVCAELLSGYDDTTGHPVVLVFMVLVGAALYGAPALLIRETARRTGLGWPGVLLLAAALGIVQAGIIDQSLFSTDYRGIDYWAAMTEPTRIDALGISAITVLTFVGGHMAWSFTAPIVIVEAIHTRGPQRPWLRAPGLVVTALAYLAAAYFVLRDHYANETDHASPAQLTGAAACAAALIALAFLLRRNPIRRPRRVPRAWALVPASAAAIIASTVSYSWTGFAIAAVLLGGGAVAVVFWSRSTAWTPRHAVALASGALYAVVLPSFITDPIGEVDPVAKYANNVFMTLLVIALTWWAMRRSAPEAAPR</sequence>
<feature type="transmembrane region" description="Helical" evidence="1">
    <location>
        <begin position="303"/>
        <end position="321"/>
    </location>
</feature>
<feature type="transmembrane region" description="Helical" evidence="1">
    <location>
        <begin position="187"/>
        <end position="208"/>
    </location>
</feature>
<feature type="transmembrane region" description="Helical" evidence="1">
    <location>
        <begin position="69"/>
        <end position="89"/>
    </location>
</feature>
<gene>
    <name evidence="2" type="ORF">HOQ43_09225</name>
</gene>
<dbReference type="Proteomes" id="UP000574690">
    <property type="component" value="Unassembled WGS sequence"/>
</dbReference>
<name>A0A850C970_9ACTN</name>
<reference evidence="2 3" key="1">
    <citation type="submission" date="2020-05" db="EMBL/GenBank/DDBJ databases">
        <title>DNA-SIP metagenomic assembled genomes.</title>
        <authorList>
            <person name="Yu J."/>
        </authorList>
    </citation>
    <scope>NUCLEOTIDE SEQUENCE [LARGE SCALE GENOMIC DNA]</scope>
    <source>
        <strain evidence="2">Bin5.27</strain>
    </source>
</reference>
<feature type="transmembrane region" description="Helical" evidence="1">
    <location>
        <begin position="116"/>
        <end position="142"/>
    </location>
</feature>
<feature type="transmembrane region" description="Helical" evidence="1">
    <location>
        <begin position="274"/>
        <end position="291"/>
    </location>
</feature>
<keyword evidence="1" id="KW-1133">Transmembrane helix</keyword>
<keyword evidence="1" id="KW-0472">Membrane</keyword>
<protein>
    <submittedName>
        <fullName evidence="2">Uncharacterized protein</fullName>
    </submittedName>
</protein>
<feature type="transmembrane region" description="Helical" evidence="1">
    <location>
        <begin position="244"/>
        <end position="262"/>
    </location>
</feature>
<accession>A0A850C970</accession>
<comment type="caution">
    <text evidence="2">The sequence shown here is derived from an EMBL/GenBank/DDBJ whole genome shotgun (WGS) entry which is preliminary data.</text>
</comment>
<dbReference type="EMBL" id="JABFXE010000384">
    <property type="protein sequence ID" value="NUQ88627.1"/>
    <property type="molecule type" value="Genomic_DNA"/>
</dbReference>
<evidence type="ECO:0000313" key="3">
    <source>
        <dbReference type="Proteomes" id="UP000574690"/>
    </source>
</evidence>
<keyword evidence="1" id="KW-0812">Transmembrane</keyword>
<organism evidence="2 3">
    <name type="scientific">Glycomyces artemisiae</name>
    <dbReference type="NCBI Taxonomy" id="1076443"/>
    <lineage>
        <taxon>Bacteria</taxon>
        <taxon>Bacillati</taxon>
        <taxon>Actinomycetota</taxon>
        <taxon>Actinomycetes</taxon>
        <taxon>Glycomycetales</taxon>
        <taxon>Glycomycetaceae</taxon>
        <taxon>Glycomyces</taxon>
    </lineage>
</organism>
<evidence type="ECO:0000256" key="1">
    <source>
        <dbReference type="SAM" id="Phobius"/>
    </source>
</evidence>
<feature type="transmembrane region" description="Helical" evidence="1">
    <location>
        <begin position="154"/>
        <end position="175"/>
    </location>
</feature>